<dbReference type="InterPro" id="IPR004119">
    <property type="entry name" value="EcKL"/>
</dbReference>
<dbReference type="Pfam" id="PF02958">
    <property type="entry name" value="EcKL"/>
    <property type="match status" value="1"/>
</dbReference>
<evidence type="ECO:0000313" key="2">
    <source>
        <dbReference type="EMBL" id="KAJ9582751.1"/>
    </source>
</evidence>
<feature type="domain" description="CHK kinase-like" evidence="1">
    <location>
        <begin position="135"/>
        <end position="327"/>
    </location>
</feature>
<protein>
    <recommendedName>
        <fullName evidence="1">CHK kinase-like domain-containing protein</fullName>
    </recommendedName>
</protein>
<proteinExistence type="predicted"/>
<dbReference type="SMART" id="SM00587">
    <property type="entry name" value="CHK"/>
    <property type="match status" value="1"/>
</dbReference>
<evidence type="ECO:0000259" key="1">
    <source>
        <dbReference type="SMART" id="SM00587"/>
    </source>
</evidence>
<accession>A0AAD7ZLW5</accession>
<dbReference type="InterPro" id="IPR015897">
    <property type="entry name" value="CHK_kinase-like"/>
</dbReference>
<reference evidence="2" key="1">
    <citation type="journal article" date="2023" name="IScience">
        <title>Live-bearing cockroach genome reveals convergent evolutionary mechanisms linked to viviparity in insects and beyond.</title>
        <authorList>
            <person name="Fouks B."/>
            <person name="Harrison M.C."/>
            <person name="Mikhailova A.A."/>
            <person name="Marchal E."/>
            <person name="English S."/>
            <person name="Carruthers M."/>
            <person name="Jennings E.C."/>
            <person name="Chiamaka E.L."/>
            <person name="Frigard R.A."/>
            <person name="Pippel M."/>
            <person name="Attardo G.M."/>
            <person name="Benoit J.B."/>
            <person name="Bornberg-Bauer E."/>
            <person name="Tobe S.S."/>
        </authorList>
    </citation>
    <scope>NUCLEOTIDE SEQUENCE</scope>
    <source>
        <strain evidence="2">Stay&amp;Tobe</strain>
    </source>
</reference>
<dbReference type="EMBL" id="JASPKZ010007747">
    <property type="protein sequence ID" value="KAJ9582751.1"/>
    <property type="molecule type" value="Genomic_DNA"/>
</dbReference>
<comment type="caution">
    <text evidence="2">The sequence shown here is derived from an EMBL/GenBank/DDBJ whole genome shotgun (WGS) entry which is preliminary data.</text>
</comment>
<dbReference type="PANTHER" id="PTHR11012:SF56">
    <property type="entry name" value="CHK KINASE-LIKE DOMAIN-CONTAINING PROTEIN-RELATED"/>
    <property type="match status" value="1"/>
</dbReference>
<dbReference type="PANTHER" id="PTHR11012">
    <property type="entry name" value="PROTEIN KINASE-LIKE DOMAIN-CONTAINING"/>
    <property type="match status" value="1"/>
</dbReference>
<organism evidence="2 3">
    <name type="scientific">Diploptera punctata</name>
    <name type="common">Pacific beetle cockroach</name>
    <dbReference type="NCBI Taxonomy" id="6984"/>
    <lineage>
        <taxon>Eukaryota</taxon>
        <taxon>Metazoa</taxon>
        <taxon>Ecdysozoa</taxon>
        <taxon>Arthropoda</taxon>
        <taxon>Hexapoda</taxon>
        <taxon>Insecta</taxon>
        <taxon>Pterygota</taxon>
        <taxon>Neoptera</taxon>
        <taxon>Polyneoptera</taxon>
        <taxon>Dictyoptera</taxon>
        <taxon>Blattodea</taxon>
        <taxon>Blaberoidea</taxon>
        <taxon>Blaberidae</taxon>
        <taxon>Diplopterinae</taxon>
        <taxon>Diploptera</taxon>
    </lineage>
</organism>
<dbReference type="Proteomes" id="UP001233999">
    <property type="component" value="Unassembled WGS sequence"/>
</dbReference>
<sequence length="406" mass="46540">MSEATMEVPTWLNVEFLEKVFKSEDLKEDLKVVSFDTKLATAAGDNYLSLMYRVSVQITTRGQSEKRSLIIKCQPAGEAIHKVTTDYQVFEFEAKMLQEVLPAMHKLLQEANIENFSPFSAKCLYSHFGAPAHILVLEDLKETGFEMSDRAAGLNQEHCMMVMKKIAQFHAASLVLKQKNPELLEPFIDPPSKNMVLDLFSDYFKRFLPDLCKEIDENCQELNTFNERILKLAEDGIERWGEGRAGKQNEFSVLAHGDIWLNNMMFRYSPDNCLVDMRFVDYQLSLWTSPAVDLLYFLNSSPAMDLLTDQTMFIEEYHRVLGETLSALGYQHLHISLDHLNQLLESRGHFATLVVFSIRNVVMGHDEGAFDVEEVAKKDQVSFKFSRNYLESLQIQIPLLDKSGCF</sequence>
<evidence type="ECO:0000313" key="3">
    <source>
        <dbReference type="Proteomes" id="UP001233999"/>
    </source>
</evidence>
<dbReference type="InterPro" id="IPR011009">
    <property type="entry name" value="Kinase-like_dom_sf"/>
</dbReference>
<dbReference type="AlphaFoldDB" id="A0AAD7ZLW5"/>
<dbReference type="SUPFAM" id="SSF56112">
    <property type="entry name" value="Protein kinase-like (PK-like)"/>
    <property type="match status" value="1"/>
</dbReference>
<name>A0AAD7ZLW5_DIPPU</name>
<gene>
    <name evidence="2" type="ORF">L9F63_022896</name>
</gene>
<dbReference type="Gene3D" id="3.90.1200.10">
    <property type="match status" value="1"/>
</dbReference>
<keyword evidence="3" id="KW-1185">Reference proteome</keyword>
<reference evidence="2" key="2">
    <citation type="submission" date="2023-05" db="EMBL/GenBank/DDBJ databases">
        <authorList>
            <person name="Fouks B."/>
        </authorList>
    </citation>
    <scope>NUCLEOTIDE SEQUENCE</scope>
    <source>
        <strain evidence="2">Stay&amp;Tobe</strain>
        <tissue evidence="2">Testes</tissue>
    </source>
</reference>